<evidence type="ECO:0000256" key="1">
    <source>
        <dbReference type="ARBA" id="ARBA00023115"/>
    </source>
</evidence>
<dbReference type="InterPro" id="IPR013216">
    <property type="entry name" value="Methyltransf_11"/>
</dbReference>
<accession>A0ABU8RJ00</accession>
<evidence type="ECO:0000259" key="3">
    <source>
        <dbReference type="Pfam" id="PF08241"/>
    </source>
</evidence>
<dbReference type="SUPFAM" id="SSF53335">
    <property type="entry name" value="S-adenosyl-L-methionine-dependent methyltransferases"/>
    <property type="match status" value="1"/>
</dbReference>
<dbReference type="InterPro" id="IPR029063">
    <property type="entry name" value="SAM-dependent_MTases_sf"/>
</dbReference>
<dbReference type="CDD" id="cd02440">
    <property type="entry name" value="AdoMet_MTases"/>
    <property type="match status" value="1"/>
</dbReference>
<dbReference type="NCBIfam" id="NF037959">
    <property type="entry name" value="MFS_SpdSyn"/>
    <property type="match status" value="1"/>
</dbReference>
<dbReference type="PANTHER" id="PTHR43317">
    <property type="entry name" value="THERMOSPERMINE SYNTHASE ACAULIS5"/>
    <property type="match status" value="1"/>
</dbReference>
<dbReference type="Proteomes" id="UP001387100">
    <property type="component" value="Unassembled WGS sequence"/>
</dbReference>
<protein>
    <submittedName>
        <fullName evidence="4">Fused MFS/spermidine synthase</fullName>
    </submittedName>
</protein>
<reference evidence="4 5" key="1">
    <citation type="journal article" date="2017" name="Int. J. Syst. Evol. Microbiol.">
        <title>Pseudokineococcus basanitobsidens sp. nov., isolated from volcanic rock.</title>
        <authorList>
            <person name="Lee D.W."/>
            <person name="Park M.Y."/>
            <person name="Kim J.J."/>
            <person name="Kim B.S."/>
        </authorList>
    </citation>
    <scope>NUCLEOTIDE SEQUENCE [LARGE SCALE GENOMIC DNA]</scope>
    <source>
        <strain evidence="4 5">DSM 103726</strain>
    </source>
</reference>
<evidence type="ECO:0000313" key="4">
    <source>
        <dbReference type="EMBL" id="MEJ5945054.1"/>
    </source>
</evidence>
<feature type="region of interest" description="Disordered" evidence="2">
    <location>
        <begin position="268"/>
        <end position="288"/>
    </location>
</feature>
<proteinExistence type="predicted"/>
<dbReference type="RefSeq" id="WP_339574437.1">
    <property type="nucleotide sequence ID" value="NZ_JBBIAA010000005.1"/>
</dbReference>
<sequence length="288" mass="31073">MPRRPVPRPEPGTWSTASGVVELARDGSDEHAWTVFVNGVASSSVHTGDPTVLEFEYLRWMADVLDERDPAGAPLDVVHLGAAGCALARYVDATRPGSRQVAVEVDEDLARLVREWFDLPRAPALRLQVGDARERLATRREGSADAVVRDVFAKDVTPRHVRTAEFVADVARVLRPDGTYLANVADRPPLTRLRREVATTATVFEHVGVLAETGLLRGRRYANAVVVASPAPLAADRLVRRAARAPVPTRWVDGDDLVALVAGAAPEHDAVADAEGPGPQPRSSGRHP</sequence>
<dbReference type="Gene3D" id="3.40.50.150">
    <property type="entry name" value="Vaccinia Virus protein VP39"/>
    <property type="match status" value="1"/>
</dbReference>
<dbReference type="Pfam" id="PF08241">
    <property type="entry name" value="Methyltransf_11"/>
    <property type="match status" value="1"/>
</dbReference>
<feature type="domain" description="Methyltransferase type 11" evidence="3">
    <location>
        <begin position="81"/>
        <end position="181"/>
    </location>
</feature>
<name>A0ABU8RJ00_9ACTN</name>
<comment type="caution">
    <text evidence="4">The sequence shown here is derived from an EMBL/GenBank/DDBJ whole genome shotgun (WGS) entry which is preliminary data.</text>
</comment>
<gene>
    <name evidence="4" type="ORF">WDZ17_07055</name>
</gene>
<keyword evidence="5" id="KW-1185">Reference proteome</keyword>
<dbReference type="PANTHER" id="PTHR43317:SF1">
    <property type="entry name" value="THERMOSPERMINE SYNTHASE ACAULIS5"/>
    <property type="match status" value="1"/>
</dbReference>
<evidence type="ECO:0000256" key="2">
    <source>
        <dbReference type="SAM" id="MobiDB-lite"/>
    </source>
</evidence>
<dbReference type="EMBL" id="JBBIAA010000005">
    <property type="protein sequence ID" value="MEJ5945054.1"/>
    <property type="molecule type" value="Genomic_DNA"/>
</dbReference>
<evidence type="ECO:0000313" key="5">
    <source>
        <dbReference type="Proteomes" id="UP001387100"/>
    </source>
</evidence>
<organism evidence="4 5">
    <name type="scientific">Pseudokineococcus basanitobsidens</name>
    <dbReference type="NCBI Taxonomy" id="1926649"/>
    <lineage>
        <taxon>Bacteria</taxon>
        <taxon>Bacillati</taxon>
        <taxon>Actinomycetota</taxon>
        <taxon>Actinomycetes</taxon>
        <taxon>Kineosporiales</taxon>
        <taxon>Kineosporiaceae</taxon>
        <taxon>Pseudokineococcus</taxon>
    </lineage>
</organism>
<keyword evidence="1" id="KW-0620">Polyamine biosynthesis</keyword>